<dbReference type="InterPro" id="IPR002293">
    <property type="entry name" value="AA/rel_permease1"/>
</dbReference>
<evidence type="ECO:0000256" key="2">
    <source>
        <dbReference type="ARBA" id="ARBA00022475"/>
    </source>
</evidence>
<feature type="transmembrane region" description="Helical" evidence="7">
    <location>
        <begin position="135"/>
        <end position="154"/>
    </location>
</feature>
<evidence type="ECO:0000313" key="8">
    <source>
        <dbReference type="EMBL" id="GGB19433.1"/>
    </source>
</evidence>
<dbReference type="EMBL" id="BMGC01000002">
    <property type="protein sequence ID" value="GGB19433.1"/>
    <property type="molecule type" value="Genomic_DNA"/>
</dbReference>
<reference evidence="8" key="1">
    <citation type="journal article" date="2014" name="Int. J. Syst. Evol. Microbiol.">
        <title>Complete genome sequence of Corynebacterium casei LMG S-19264T (=DSM 44701T), isolated from a smear-ripened cheese.</title>
        <authorList>
            <consortium name="US DOE Joint Genome Institute (JGI-PGF)"/>
            <person name="Walter F."/>
            <person name="Albersmeier A."/>
            <person name="Kalinowski J."/>
            <person name="Ruckert C."/>
        </authorList>
    </citation>
    <scope>NUCLEOTIDE SEQUENCE</scope>
    <source>
        <strain evidence="8">CGMCC 1.12827</strain>
    </source>
</reference>
<dbReference type="PANTHER" id="PTHR42770">
    <property type="entry name" value="AMINO ACID TRANSPORTER-RELATED"/>
    <property type="match status" value="1"/>
</dbReference>
<name>A0A916WNI9_9ACTN</name>
<accession>A0A916WNI9</accession>
<evidence type="ECO:0000256" key="5">
    <source>
        <dbReference type="ARBA" id="ARBA00023136"/>
    </source>
</evidence>
<sequence>MTELDPRLESSPGISYQQQLSRSLTMRENILITLSSVTPASSVFIIIPTVLLAAGGASVLTMAIAAVAAVFVGMCYAELSATYPVTGGEYTWAARLLGRPIGFALFLLALVSGVLIIGVIALGTGEYLGVAWSALSGKWIGVGVIVVTTVVAILNIRTNAWVTGVFLVVEILAVTVLALPSTSSAGRPSSSMRRRCRETTSPQSVSPDW</sequence>
<dbReference type="InterPro" id="IPR050367">
    <property type="entry name" value="APC_superfamily"/>
</dbReference>
<feature type="transmembrane region" description="Helical" evidence="7">
    <location>
        <begin position="160"/>
        <end position="179"/>
    </location>
</feature>
<dbReference type="Gene3D" id="1.20.1740.10">
    <property type="entry name" value="Amino acid/polyamine transporter I"/>
    <property type="match status" value="1"/>
</dbReference>
<gene>
    <name evidence="8" type="ORF">GCM10011489_04410</name>
</gene>
<evidence type="ECO:0000313" key="9">
    <source>
        <dbReference type="Proteomes" id="UP000621454"/>
    </source>
</evidence>
<feature type="compositionally biased region" description="Polar residues" evidence="6">
    <location>
        <begin position="199"/>
        <end position="209"/>
    </location>
</feature>
<keyword evidence="9" id="KW-1185">Reference proteome</keyword>
<dbReference type="GO" id="GO:0022857">
    <property type="term" value="F:transmembrane transporter activity"/>
    <property type="evidence" value="ECO:0007669"/>
    <property type="project" value="InterPro"/>
</dbReference>
<keyword evidence="3 7" id="KW-0812">Transmembrane</keyword>
<keyword evidence="4 7" id="KW-1133">Transmembrane helix</keyword>
<evidence type="ECO:0000256" key="4">
    <source>
        <dbReference type="ARBA" id="ARBA00022989"/>
    </source>
</evidence>
<evidence type="ECO:0000256" key="3">
    <source>
        <dbReference type="ARBA" id="ARBA00022692"/>
    </source>
</evidence>
<dbReference type="Pfam" id="PF13520">
    <property type="entry name" value="AA_permease_2"/>
    <property type="match status" value="1"/>
</dbReference>
<comment type="caution">
    <text evidence="8">The sequence shown here is derived from an EMBL/GenBank/DDBJ whole genome shotgun (WGS) entry which is preliminary data.</text>
</comment>
<protein>
    <recommendedName>
        <fullName evidence="10">Amino acid permease</fullName>
    </recommendedName>
</protein>
<feature type="transmembrane region" description="Helical" evidence="7">
    <location>
        <begin position="101"/>
        <end position="123"/>
    </location>
</feature>
<dbReference type="GO" id="GO:0005886">
    <property type="term" value="C:plasma membrane"/>
    <property type="evidence" value="ECO:0007669"/>
    <property type="project" value="UniProtKB-SubCell"/>
</dbReference>
<dbReference type="PANTHER" id="PTHR42770:SF11">
    <property type="entry name" value="INNER MEMBRANE TRANSPORT PROTEIN YBAT"/>
    <property type="match status" value="1"/>
</dbReference>
<feature type="compositionally biased region" description="Low complexity" evidence="6">
    <location>
        <begin position="182"/>
        <end position="191"/>
    </location>
</feature>
<evidence type="ECO:0000256" key="1">
    <source>
        <dbReference type="ARBA" id="ARBA00004651"/>
    </source>
</evidence>
<comment type="subcellular location">
    <subcellularLocation>
        <location evidence="1">Cell membrane</location>
        <topology evidence="1">Multi-pass membrane protein</topology>
    </subcellularLocation>
</comment>
<feature type="transmembrane region" description="Helical" evidence="7">
    <location>
        <begin position="30"/>
        <end position="52"/>
    </location>
</feature>
<evidence type="ECO:0000256" key="7">
    <source>
        <dbReference type="SAM" id="Phobius"/>
    </source>
</evidence>
<feature type="region of interest" description="Disordered" evidence="6">
    <location>
        <begin position="182"/>
        <end position="209"/>
    </location>
</feature>
<proteinExistence type="predicted"/>
<evidence type="ECO:0008006" key="10">
    <source>
        <dbReference type="Google" id="ProtNLM"/>
    </source>
</evidence>
<organism evidence="8 9">
    <name type="scientific">Gordonia jinhuaensis</name>
    <dbReference type="NCBI Taxonomy" id="1517702"/>
    <lineage>
        <taxon>Bacteria</taxon>
        <taxon>Bacillati</taxon>
        <taxon>Actinomycetota</taxon>
        <taxon>Actinomycetes</taxon>
        <taxon>Mycobacteriales</taxon>
        <taxon>Gordoniaceae</taxon>
        <taxon>Gordonia</taxon>
    </lineage>
</organism>
<feature type="transmembrane region" description="Helical" evidence="7">
    <location>
        <begin position="59"/>
        <end position="81"/>
    </location>
</feature>
<dbReference type="Proteomes" id="UP000621454">
    <property type="component" value="Unassembled WGS sequence"/>
</dbReference>
<dbReference type="RefSeq" id="WP_229742097.1">
    <property type="nucleotide sequence ID" value="NZ_BMGC01000002.1"/>
</dbReference>
<evidence type="ECO:0000256" key="6">
    <source>
        <dbReference type="SAM" id="MobiDB-lite"/>
    </source>
</evidence>
<keyword evidence="2" id="KW-1003">Cell membrane</keyword>
<dbReference type="AlphaFoldDB" id="A0A916WNI9"/>
<reference evidence="8" key="2">
    <citation type="submission" date="2020-09" db="EMBL/GenBank/DDBJ databases">
        <authorList>
            <person name="Sun Q."/>
            <person name="Zhou Y."/>
        </authorList>
    </citation>
    <scope>NUCLEOTIDE SEQUENCE</scope>
    <source>
        <strain evidence="8">CGMCC 1.12827</strain>
    </source>
</reference>
<keyword evidence="5 7" id="KW-0472">Membrane</keyword>